<dbReference type="AlphaFoldDB" id="A0A058Z7M2"/>
<dbReference type="Proteomes" id="UP000030693">
    <property type="component" value="Unassembled WGS sequence"/>
</dbReference>
<sequence>MPRNPIAMSTVASHVLRVLNEQGPMTVRQLAEVLPMHSFKSLTYLKRDVLQRMERGHSVEKRVSRTVNGSREWVYHPLRKFDPDYVAFVKRTTESPASLAERFSKFSK</sequence>
<evidence type="ECO:0000313" key="2">
    <source>
        <dbReference type="Proteomes" id="UP000030693"/>
    </source>
</evidence>
<gene>
    <name evidence="1" type="ORF">H696_03915</name>
</gene>
<dbReference type="EMBL" id="KB932206">
    <property type="protein sequence ID" value="KCV69492.1"/>
    <property type="molecule type" value="Genomic_DNA"/>
</dbReference>
<reference evidence="1" key="1">
    <citation type="submission" date="2013-04" db="EMBL/GenBank/DDBJ databases">
        <title>The Genome Sequence of Fonticula alba ATCC 38817.</title>
        <authorList>
            <consortium name="The Broad Institute Genomics Platform"/>
            <person name="Russ C."/>
            <person name="Cuomo C."/>
            <person name="Burger G."/>
            <person name="Gray M.W."/>
            <person name="Holland P.W.H."/>
            <person name="King N."/>
            <person name="Lang F.B.F."/>
            <person name="Roger A.J."/>
            <person name="Ruiz-Trillo I."/>
            <person name="Brown M."/>
            <person name="Walker B."/>
            <person name="Young S."/>
            <person name="Zeng Q."/>
            <person name="Gargeya S."/>
            <person name="Fitzgerald M."/>
            <person name="Haas B."/>
            <person name="Abouelleil A."/>
            <person name="Allen A.W."/>
            <person name="Alvarado L."/>
            <person name="Arachchi H.M."/>
            <person name="Berlin A.M."/>
            <person name="Chapman S.B."/>
            <person name="Gainer-Dewar J."/>
            <person name="Goldberg J."/>
            <person name="Griggs A."/>
            <person name="Gujja S."/>
            <person name="Hansen M."/>
            <person name="Howarth C."/>
            <person name="Imamovic A."/>
            <person name="Ireland A."/>
            <person name="Larimer J."/>
            <person name="McCowan C."/>
            <person name="Murphy C."/>
            <person name="Pearson M."/>
            <person name="Poon T.W."/>
            <person name="Priest M."/>
            <person name="Roberts A."/>
            <person name="Saif S."/>
            <person name="Shea T."/>
            <person name="Sisk P."/>
            <person name="Sykes S."/>
            <person name="Wortman J."/>
            <person name="Nusbaum C."/>
            <person name="Birren B."/>
        </authorList>
    </citation>
    <scope>NUCLEOTIDE SEQUENCE [LARGE SCALE GENOMIC DNA]</scope>
    <source>
        <strain evidence="1">ATCC 38817</strain>
    </source>
</reference>
<protein>
    <submittedName>
        <fullName evidence="1">Uncharacterized protein</fullName>
    </submittedName>
</protein>
<dbReference type="InterPro" id="IPR036390">
    <property type="entry name" value="WH_DNA-bd_sf"/>
</dbReference>
<organism evidence="1">
    <name type="scientific">Fonticula alba</name>
    <name type="common">Slime mold</name>
    <dbReference type="NCBI Taxonomy" id="691883"/>
    <lineage>
        <taxon>Eukaryota</taxon>
        <taxon>Rotosphaerida</taxon>
        <taxon>Fonticulaceae</taxon>
        <taxon>Fonticula</taxon>
    </lineage>
</organism>
<dbReference type="SUPFAM" id="SSF46785">
    <property type="entry name" value="Winged helix' DNA-binding domain"/>
    <property type="match status" value="1"/>
</dbReference>
<keyword evidence="2" id="KW-1185">Reference proteome</keyword>
<name>A0A058Z7M2_FONAL</name>
<accession>A0A058Z7M2</accession>
<dbReference type="GeneID" id="20528640"/>
<proteinExistence type="predicted"/>
<evidence type="ECO:0000313" key="1">
    <source>
        <dbReference type="EMBL" id="KCV69492.1"/>
    </source>
</evidence>
<dbReference type="RefSeq" id="XP_009496057.1">
    <property type="nucleotide sequence ID" value="XM_009497782.1"/>
</dbReference>